<evidence type="ECO:0000313" key="2">
    <source>
        <dbReference type="EMBL" id="OAD70618.1"/>
    </source>
</evidence>
<dbReference type="EMBL" id="KV440988">
    <property type="protein sequence ID" value="OAD70618.1"/>
    <property type="molecule type" value="Genomic_DNA"/>
</dbReference>
<name>A0A167LJY6_PHYB8</name>
<evidence type="ECO:0000256" key="1">
    <source>
        <dbReference type="SAM" id="Phobius"/>
    </source>
</evidence>
<protein>
    <submittedName>
        <fullName evidence="2">Uncharacterized protein</fullName>
    </submittedName>
</protein>
<reference evidence="3" key="1">
    <citation type="submission" date="2015-06" db="EMBL/GenBank/DDBJ databases">
        <title>Expansion of signal transduction pathways in fungi by whole-genome duplication.</title>
        <authorList>
            <consortium name="DOE Joint Genome Institute"/>
            <person name="Corrochano L.M."/>
            <person name="Kuo A."/>
            <person name="Marcet-Houben M."/>
            <person name="Polaino S."/>
            <person name="Salamov A."/>
            <person name="Villalobos J.M."/>
            <person name="Alvarez M.I."/>
            <person name="Avalos J."/>
            <person name="Benito E.P."/>
            <person name="Benoit I."/>
            <person name="Burger G."/>
            <person name="Camino L.P."/>
            <person name="Canovas D."/>
            <person name="Cerda-Olmedo E."/>
            <person name="Cheng J.-F."/>
            <person name="Dominguez A."/>
            <person name="Elias M."/>
            <person name="Eslava A.P."/>
            <person name="Glaser F."/>
            <person name="Grimwood J."/>
            <person name="Gutierrez G."/>
            <person name="Heitman J."/>
            <person name="Henrissat B."/>
            <person name="Iturriaga E.A."/>
            <person name="Lang B.F."/>
            <person name="Lavin J.L."/>
            <person name="Lee S."/>
            <person name="Li W."/>
            <person name="Lindquist E."/>
            <person name="Lopez-Garcia S."/>
            <person name="Luque E.M."/>
            <person name="Marcos A.T."/>
            <person name="Martin J."/>
            <person name="McCluskey K."/>
            <person name="Medina H.R."/>
            <person name="Miralles-Duran A."/>
            <person name="Miyazaki A."/>
            <person name="Munoz-Torres E."/>
            <person name="Oguiza J.A."/>
            <person name="Ohm R."/>
            <person name="Olmedo M."/>
            <person name="Orejas M."/>
            <person name="Ortiz-Castellanos L."/>
            <person name="Pisabarro A.G."/>
            <person name="Rodriguez-Romero J."/>
            <person name="Ruiz-Herrera J."/>
            <person name="Ruiz-Vazquez R."/>
            <person name="Sanz C."/>
            <person name="Schackwitz W."/>
            <person name="Schmutz J."/>
            <person name="Shahriari M."/>
            <person name="Shelest E."/>
            <person name="Silva-Franco F."/>
            <person name="Soanes D."/>
            <person name="Syed K."/>
            <person name="Tagua V.G."/>
            <person name="Talbot N.J."/>
            <person name="Thon M."/>
            <person name="De vries R.P."/>
            <person name="Wiebenga A."/>
            <person name="Yadav J.S."/>
            <person name="Braun E.L."/>
            <person name="Baker S."/>
            <person name="Garre V."/>
            <person name="Horwitz B."/>
            <person name="Torres-Martinez S."/>
            <person name="Idnurm A."/>
            <person name="Herrera-Estrella A."/>
            <person name="Gabaldon T."/>
            <person name="Grigoriev I.V."/>
        </authorList>
    </citation>
    <scope>NUCLEOTIDE SEQUENCE [LARGE SCALE GENOMIC DNA]</scope>
    <source>
        <strain evidence="3">NRRL 1555(-)</strain>
    </source>
</reference>
<accession>A0A167LJY6</accession>
<dbReference type="InParanoid" id="A0A167LJY6"/>
<keyword evidence="3" id="KW-1185">Reference proteome</keyword>
<dbReference type="RefSeq" id="XP_018288658.1">
    <property type="nucleotide sequence ID" value="XM_018436583.1"/>
</dbReference>
<keyword evidence="1" id="KW-0812">Transmembrane</keyword>
<evidence type="ECO:0000313" key="3">
    <source>
        <dbReference type="Proteomes" id="UP000077315"/>
    </source>
</evidence>
<dbReference type="VEuPathDB" id="FungiDB:PHYBLDRAFT_171363"/>
<sequence length="155" mass="17768">MFCSKGYFCSHYTAAFFCAFLFPMYFSKIKISKFSDQILRNTDSTNKESFLHIFQNGGWGVGGPHGCYVFYIRKYAIPKTMLRFTRKILGVIIIMTCITLVSDIRLESTFVAFGGCTFFNQGLELLRLFGSSTRLSRIEPEKEKLPFVSAVNREL</sequence>
<feature type="transmembrane region" description="Helical" evidence="1">
    <location>
        <begin position="6"/>
        <end position="26"/>
    </location>
</feature>
<dbReference type="AlphaFoldDB" id="A0A167LJY6"/>
<keyword evidence="1" id="KW-0472">Membrane</keyword>
<gene>
    <name evidence="2" type="ORF">PHYBLDRAFT_171363</name>
</gene>
<keyword evidence="1" id="KW-1133">Transmembrane helix</keyword>
<dbReference type="GeneID" id="28997489"/>
<dbReference type="Proteomes" id="UP000077315">
    <property type="component" value="Unassembled WGS sequence"/>
</dbReference>
<proteinExistence type="predicted"/>
<feature type="transmembrane region" description="Helical" evidence="1">
    <location>
        <begin position="88"/>
        <end position="104"/>
    </location>
</feature>
<organism evidence="2 3">
    <name type="scientific">Phycomyces blakesleeanus (strain ATCC 8743b / DSM 1359 / FGSC 10004 / NBRC 33097 / NRRL 1555)</name>
    <dbReference type="NCBI Taxonomy" id="763407"/>
    <lineage>
        <taxon>Eukaryota</taxon>
        <taxon>Fungi</taxon>
        <taxon>Fungi incertae sedis</taxon>
        <taxon>Mucoromycota</taxon>
        <taxon>Mucoromycotina</taxon>
        <taxon>Mucoromycetes</taxon>
        <taxon>Mucorales</taxon>
        <taxon>Phycomycetaceae</taxon>
        <taxon>Phycomyces</taxon>
    </lineage>
</organism>